<feature type="domain" description="Nrap protein" evidence="11">
    <location>
        <begin position="862"/>
        <end position="1031"/>
    </location>
</feature>
<evidence type="ECO:0000259" key="11">
    <source>
        <dbReference type="Pfam" id="PF17406"/>
    </source>
</evidence>
<dbReference type="HOGENOM" id="CLU_003502_1_0_1"/>
<comment type="subcellular location">
    <subcellularLocation>
        <location evidence="1 5">Nucleus</location>
        <location evidence="1 5">Nucleolus</location>
    </subcellularLocation>
</comment>
<dbReference type="GO" id="GO:0006409">
    <property type="term" value="P:tRNA export from nucleus"/>
    <property type="evidence" value="ECO:0007669"/>
    <property type="project" value="TreeGrafter"/>
</dbReference>
<keyword evidence="14" id="KW-1185">Reference proteome</keyword>
<feature type="region of interest" description="Disordered" evidence="6">
    <location>
        <begin position="1"/>
        <end position="86"/>
    </location>
</feature>
<dbReference type="Pfam" id="PF17407">
    <property type="entry name" value="Nrap_D6"/>
    <property type="match status" value="1"/>
</dbReference>
<evidence type="ECO:0000313" key="14">
    <source>
        <dbReference type="Proteomes" id="UP000009131"/>
    </source>
</evidence>
<gene>
    <name evidence="13" type="primary">Mo06367</name>
    <name evidence="13" type="ORF">E5Q_06367</name>
</gene>
<feature type="domain" description="Nrap protein" evidence="12">
    <location>
        <begin position="1033"/>
        <end position="1171"/>
    </location>
</feature>
<dbReference type="PANTHER" id="PTHR17972">
    <property type="entry name" value="NUCLEOLAR RNA-ASSOCIATED PROTEIN"/>
    <property type="match status" value="1"/>
</dbReference>
<dbReference type="InterPro" id="IPR035370">
    <property type="entry name" value="Nrap_D5"/>
</dbReference>
<evidence type="ECO:0000256" key="2">
    <source>
        <dbReference type="ARBA" id="ARBA00006674"/>
    </source>
</evidence>
<feature type="domain" description="Nrap protein" evidence="7">
    <location>
        <begin position="201"/>
        <end position="336"/>
    </location>
</feature>
<dbReference type="GO" id="GO:0032040">
    <property type="term" value="C:small-subunit processome"/>
    <property type="evidence" value="ECO:0007669"/>
    <property type="project" value="TreeGrafter"/>
</dbReference>
<comment type="caution">
    <text evidence="13">The sequence shown here is derived from an EMBL/GenBank/DDBJ whole genome shotgun (WGS) entry which is preliminary data.</text>
</comment>
<protein>
    <recommendedName>
        <fullName evidence="5">U3 small nucleolar RNA-associated protein 22</fullName>
    </recommendedName>
</protein>
<evidence type="ECO:0000259" key="10">
    <source>
        <dbReference type="Pfam" id="PF17405"/>
    </source>
</evidence>
<feature type="compositionally biased region" description="Polar residues" evidence="6">
    <location>
        <begin position="66"/>
        <end position="84"/>
    </location>
</feature>
<evidence type="ECO:0000259" key="9">
    <source>
        <dbReference type="Pfam" id="PF17404"/>
    </source>
</evidence>
<evidence type="ECO:0000259" key="8">
    <source>
        <dbReference type="Pfam" id="PF17403"/>
    </source>
</evidence>
<keyword evidence="5" id="KW-0698">rRNA processing</keyword>
<organism evidence="13 14">
    <name type="scientific">Mixia osmundae (strain CBS 9802 / IAM 14324 / JCM 22182 / KY 12970)</name>
    <dbReference type="NCBI Taxonomy" id="764103"/>
    <lineage>
        <taxon>Eukaryota</taxon>
        <taxon>Fungi</taxon>
        <taxon>Dikarya</taxon>
        <taxon>Basidiomycota</taxon>
        <taxon>Pucciniomycotina</taxon>
        <taxon>Mixiomycetes</taxon>
        <taxon>Mixiales</taxon>
        <taxon>Mixiaceae</taxon>
        <taxon>Mixia</taxon>
    </lineage>
</organism>
<dbReference type="Pfam" id="PF03813">
    <property type="entry name" value="Nrap"/>
    <property type="match status" value="1"/>
</dbReference>
<name>G7E946_MIXOS</name>
<keyword evidence="4 5" id="KW-0539">Nucleus</keyword>
<reference evidence="13 14" key="2">
    <citation type="journal article" date="2012" name="Open Biol.">
        <title>Characteristics of nucleosomes and linker DNA regions on the genome of the basidiomycete Mixia osmundae revealed by mono- and dinucleosome mapping.</title>
        <authorList>
            <person name="Nishida H."/>
            <person name="Kondo S."/>
            <person name="Matsumoto T."/>
            <person name="Suzuki Y."/>
            <person name="Yoshikawa H."/>
            <person name="Taylor T.D."/>
            <person name="Sugiyama J."/>
        </authorList>
    </citation>
    <scope>NUCLEOTIDE SEQUENCE [LARGE SCALE GENOMIC DNA]</scope>
    <source>
        <strain evidence="14">CBS 9802 / IAM 14324 / JCM 22182 / KY 12970</strain>
    </source>
</reference>
<dbReference type="Pfam" id="PF17404">
    <property type="entry name" value="Nrap_D3"/>
    <property type="match status" value="1"/>
</dbReference>
<dbReference type="InterPro" id="IPR035371">
    <property type="entry name" value="Nrap_D6"/>
</dbReference>
<feature type="domain" description="Nrap protein" evidence="10">
    <location>
        <begin position="659"/>
        <end position="859"/>
    </location>
</feature>
<keyword evidence="5" id="KW-0690">Ribosome biogenesis</keyword>
<keyword evidence="3 5" id="KW-0694">RNA-binding</keyword>
<dbReference type="PANTHER" id="PTHR17972:SF0">
    <property type="entry name" value="NUCLEOLAR PROTEIN 6"/>
    <property type="match status" value="1"/>
</dbReference>
<evidence type="ECO:0000256" key="5">
    <source>
        <dbReference type="RuleBase" id="RU364032"/>
    </source>
</evidence>
<proteinExistence type="inferred from homology"/>
<dbReference type="FunCoup" id="G7E946">
    <property type="interactions" value="573"/>
</dbReference>
<dbReference type="Pfam" id="PF17403">
    <property type="entry name" value="Nrap_D2"/>
    <property type="match status" value="1"/>
</dbReference>
<dbReference type="InterPro" id="IPR005554">
    <property type="entry name" value="NOL6/Upt22"/>
</dbReference>
<dbReference type="Pfam" id="PF17406">
    <property type="entry name" value="Nrap_D5"/>
    <property type="match status" value="1"/>
</dbReference>
<evidence type="ECO:0000256" key="4">
    <source>
        <dbReference type="ARBA" id="ARBA00023242"/>
    </source>
</evidence>
<dbReference type="InterPro" id="IPR035367">
    <property type="entry name" value="Nrap_D2"/>
</dbReference>
<evidence type="ECO:0000256" key="6">
    <source>
        <dbReference type="SAM" id="MobiDB-lite"/>
    </source>
</evidence>
<dbReference type="OrthoDB" id="10251401at2759"/>
<dbReference type="GO" id="GO:0006364">
    <property type="term" value="P:rRNA processing"/>
    <property type="evidence" value="ECO:0007669"/>
    <property type="project" value="UniProtKB-KW"/>
</dbReference>
<dbReference type="Gene3D" id="1.10.1410.10">
    <property type="match status" value="1"/>
</dbReference>
<dbReference type="EMBL" id="BABT02000220">
    <property type="protein sequence ID" value="GAA99664.1"/>
    <property type="molecule type" value="Genomic_DNA"/>
</dbReference>
<dbReference type="InterPro" id="IPR035369">
    <property type="entry name" value="Nrap_D4"/>
</dbReference>
<feature type="domain" description="Nrap protein" evidence="9">
    <location>
        <begin position="507"/>
        <end position="632"/>
    </location>
</feature>
<comment type="similarity">
    <text evidence="2 5">Belongs to the NRAP family.</text>
</comment>
<feature type="compositionally biased region" description="Basic residues" evidence="6">
    <location>
        <begin position="1"/>
        <end position="20"/>
    </location>
</feature>
<dbReference type="GO" id="GO:0032545">
    <property type="term" value="C:CURI complex"/>
    <property type="evidence" value="ECO:0007669"/>
    <property type="project" value="TreeGrafter"/>
</dbReference>
<dbReference type="eggNOG" id="KOG2054">
    <property type="taxonomic scope" value="Eukaryota"/>
</dbReference>
<sequence>MSVTKRRQNGHAPVPRKLRKVTQSLREGKEPVSDDGEDLLARALATQHDSEDSSSSEMDDGHDRSNLQNTETPSAADPSSLSSTRDPHFLQQEPLQHQIEALLASVRTPAASSSRARPLMLALEEIKATLASLPTVAPLGIAEAIARLSKHNVTIPFPEPGPSPLQTQWQLAFEAPASIELVGSWPVGTACRWKGVQGWGVDMALQLPASLLQENDYKQGRYLHKRAYYVACLAAALPARLSQLHVSIDLLHGDPRRPMIALVPKQGSLLAKLRVVIRLLPCAGAESPMPLSKLNPGRSNTKSAAGTTEPTPLYNSALLHDAFLLADRSYLEDVTESCPAFKDACLLLKVWAHQQHVTYAHNDPCPSACWRTAERQGYKKLPKTASSWQLFSAVIDFLAETSLARRLVFAKSDTPLFSPDELSAAYMNGFIDHTGSRNLLAGIPSANLDALQFASRMSAIAIAMDPSAAFSSVLLRSSFDPAVAFDVTVVLDVGHSVTIPQDPLYEHRAQHTLAVLVSDTLVRGLSDRITCLSISTRSHASSGSSAAGTPSQLTVGLSLNPAQAQRLIDSGPSAEDATAASKFRSFWGERSELRRFQDGSITESVVWTADSVLARSRIIPQIINYLMSKHLKLSPAAISVIAGPYDALLMQPDCVFEASASDNPKTRGFGAVMGAFDELAKYLRQIEKLPLSVTSVTPASEALRYSSVFLPSPRDRATYAAKALPTSAHTALHDIAITLESSGHWPSDLHAVQKIKAAFLLSLAETLLRTGQYECQIVFDADALPLVDHCALDILAPTGYAFRARIHHDGDKTLLERTLLDTKSPPTPDERKILLAALTHHHRRYVVNPRHHAAIAALQLRFPTLSTSVRILKRWLAAHMLSPHVAPELAELLTAYVYLDPTSSLARPGSPATAFARAIDLLSAWQWLDTPLLIPLYTSIGLAPEVRAVLPIKKEQLARDAFVRMRKMDPAVQRSAMVLVTEEDLEGNLYTKDKPTRLVAARIVQLAQATLQTIRAETQIGKLDVKSMFKTPLAHYDLLIHLDASQLPRYAESISPRQHLLTARQPRWALANQADGARSVPLGFDPAQNLVRTLEHFYGDAVVFFHDVHGGDVIGALVNPAILKERDFRLGLGYPCQPADASESAGKVKIIASLASMIGEIRRLGGKLVTGVSTNKHDQLVWQAA</sequence>
<dbReference type="Gene3D" id="3.30.70.3030">
    <property type="match status" value="1"/>
</dbReference>
<evidence type="ECO:0000256" key="1">
    <source>
        <dbReference type="ARBA" id="ARBA00004604"/>
    </source>
</evidence>
<evidence type="ECO:0000259" key="12">
    <source>
        <dbReference type="Pfam" id="PF17407"/>
    </source>
</evidence>
<reference evidence="13 14" key="1">
    <citation type="journal article" date="2011" name="J. Gen. Appl. Microbiol.">
        <title>Draft genome sequencing of the enigmatic basidiomycete Mixia osmundae.</title>
        <authorList>
            <person name="Nishida H."/>
            <person name="Nagatsuka Y."/>
            <person name="Sugiyama J."/>
        </authorList>
    </citation>
    <scope>NUCLEOTIDE SEQUENCE [LARGE SCALE GENOMIC DNA]</scope>
    <source>
        <strain evidence="14">CBS 9802 / IAM 14324 / JCM 22182 / KY 12970</strain>
    </source>
</reference>
<dbReference type="AlphaFoldDB" id="G7E946"/>
<dbReference type="GO" id="GO:0003723">
    <property type="term" value="F:RNA binding"/>
    <property type="evidence" value="ECO:0007669"/>
    <property type="project" value="UniProtKB-KW"/>
</dbReference>
<dbReference type="GO" id="GO:0034456">
    <property type="term" value="C:UTP-C complex"/>
    <property type="evidence" value="ECO:0007669"/>
    <property type="project" value="TreeGrafter"/>
</dbReference>
<evidence type="ECO:0000313" key="13">
    <source>
        <dbReference type="EMBL" id="GAA99664.1"/>
    </source>
</evidence>
<dbReference type="Pfam" id="PF17405">
    <property type="entry name" value="Nrap_D4"/>
    <property type="match status" value="1"/>
</dbReference>
<keyword evidence="5" id="KW-0687">Ribonucleoprotein</keyword>
<evidence type="ECO:0000256" key="3">
    <source>
        <dbReference type="ARBA" id="ARBA00022884"/>
    </source>
</evidence>
<dbReference type="InParanoid" id="G7E946"/>
<dbReference type="InterPro" id="IPR035082">
    <property type="entry name" value="Nrap_D1"/>
</dbReference>
<dbReference type="Proteomes" id="UP000009131">
    <property type="component" value="Unassembled WGS sequence"/>
</dbReference>
<dbReference type="STRING" id="764103.G7E946"/>
<dbReference type="InterPro" id="IPR035368">
    <property type="entry name" value="Nrap_D3"/>
</dbReference>
<feature type="domain" description="Nrap protein" evidence="8">
    <location>
        <begin position="340"/>
        <end position="476"/>
    </location>
</feature>
<evidence type="ECO:0000259" key="7">
    <source>
        <dbReference type="Pfam" id="PF03813"/>
    </source>
</evidence>
<accession>G7E946</accession>